<dbReference type="AlphaFoldDB" id="A0A4R8TDE5"/>
<gene>
    <name evidence="3" type="ORF">C8034_v001996</name>
</gene>
<sequence>MRFSAISMLLASALAVNGAAVPNPTEVDVSAAPINPEAVAIEVETVTFAGSKPAGELVAGAADETEDETSALAERQIGAAAIISALGGGVMAVATGVAVNIVTDILEAVIDWTLARETFTQETTSQMWSRNPNPGKYHAAICYNKGYRVKDPQGIDGLAKVTLRLNVLHTNYDCMYMNGPNQFWTDSEGGYINLSYTYDRNHCSFDGKTGDLTCW</sequence>
<feature type="chain" id="PRO_5020677445" description="DUF7888 domain-containing protein" evidence="1">
    <location>
        <begin position="16"/>
        <end position="215"/>
    </location>
</feature>
<organism evidence="3 4">
    <name type="scientific">Colletotrichum sidae</name>
    <dbReference type="NCBI Taxonomy" id="1347389"/>
    <lineage>
        <taxon>Eukaryota</taxon>
        <taxon>Fungi</taxon>
        <taxon>Dikarya</taxon>
        <taxon>Ascomycota</taxon>
        <taxon>Pezizomycotina</taxon>
        <taxon>Sordariomycetes</taxon>
        <taxon>Hypocreomycetidae</taxon>
        <taxon>Glomerellales</taxon>
        <taxon>Glomerellaceae</taxon>
        <taxon>Colletotrichum</taxon>
        <taxon>Colletotrichum orbiculare species complex</taxon>
    </lineage>
</organism>
<evidence type="ECO:0000256" key="1">
    <source>
        <dbReference type="SAM" id="SignalP"/>
    </source>
</evidence>
<dbReference type="InterPro" id="IPR057210">
    <property type="entry name" value="DUF7888"/>
</dbReference>
<evidence type="ECO:0000313" key="3">
    <source>
        <dbReference type="EMBL" id="TEA15823.1"/>
    </source>
</evidence>
<dbReference type="PANTHER" id="PTHR40845:SF1">
    <property type="match status" value="1"/>
</dbReference>
<dbReference type="Proteomes" id="UP000295604">
    <property type="component" value="Unassembled WGS sequence"/>
</dbReference>
<feature type="domain" description="DUF7888" evidence="2">
    <location>
        <begin position="80"/>
        <end position="214"/>
    </location>
</feature>
<evidence type="ECO:0000259" key="2">
    <source>
        <dbReference type="Pfam" id="PF25411"/>
    </source>
</evidence>
<comment type="caution">
    <text evidence="3">The sequence shown here is derived from an EMBL/GenBank/DDBJ whole genome shotgun (WGS) entry which is preliminary data.</text>
</comment>
<dbReference type="PANTHER" id="PTHR40845">
    <property type="match status" value="1"/>
</dbReference>
<proteinExistence type="predicted"/>
<accession>A0A4R8TDE5</accession>
<keyword evidence="4" id="KW-1185">Reference proteome</keyword>
<protein>
    <recommendedName>
        <fullName evidence="2">DUF7888 domain-containing protein</fullName>
    </recommendedName>
</protein>
<name>A0A4R8TDE5_9PEZI</name>
<dbReference type="EMBL" id="QAPF01000124">
    <property type="protein sequence ID" value="TEA15823.1"/>
    <property type="molecule type" value="Genomic_DNA"/>
</dbReference>
<evidence type="ECO:0000313" key="4">
    <source>
        <dbReference type="Proteomes" id="UP000295604"/>
    </source>
</evidence>
<reference evidence="3 4" key="1">
    <citation type="submission" date="2018-11" db="EMBL/GenBank/DDBJ databases">
        <title>Genome sequence and assembly of Colletotrichum sidae.</title>
        <authorList>
            <person name="Gan P."/>
            <person name="Shirasu K."/>
        </authorList>
    </citation>
    <scope>NUCLEOTIDE SEQUENCE [LARGE SCALE GENOMIC DNA]</scope>
    <source>
        <strain evidence="3 4">CBS 518.97</strain>
    </source>
</reference>
<feature type="signal peptide" evidence="1">
    <location>
        <begin position="1"/>
        <end position="15"/>
    </location>
</feature>
<keyword evidence="1" id="KW-0732">Signal</keyword>
<dbReference type="Pfam" id="PF25411">
    <property type="entry name" value="DUF7888"/>
    <property type="match status" value="1"/>
</dbReference>